<dbReference type="Proteomes" id="UP000182409">
    <property type="component" value="Unassembled WGS sequence"/>
</dbReference>
<dbReference type="EMBL" id="FNSD01000001">
    <property type="protein sequence ID" value="SEC40362.1"/>
    <property type="molecule type" value="Genomic_DNA"/>
</dbReference>
<name>A0A1H4S8C0_9BACT</name>
<dbReference type="GO" id="GO:0030973">
    <property type="term" value="F:molybdate ion binding"/>
    <property type="evidence" value="ECO:0007669"/>
    <property type="project" value="InterPro"/>
</dbReference>
<evidence type="ECO:0000256" key="2">
    <source>
        <dbReference type="ARBA" id="ARBA00022723"/>
    </source>
</evidence>
<dbReference type="CDD" id="cd13539">
    <property type="entry name" value="PBP2_AvModA"/>
    <property type="match status" value="1"/>
</dbReference>
<protein>
    <submittedName>
        <fullName evidence="4">Molybdate transport system substrate-binding protein</fullName>
    </submittedName>
</protein>
<evidence type="ECO:0000313" key="5">
    <source>
        <dbReference type="Proteomes" id="UP000182409"/>
    </source>
</evidence>
<reference evidence="4 5" key="1">
    <citation type="submission" date="2016-10" db="EMBL/GenBank/DDBJ databases">
        <authorList>
            <person name="de Groot N.N."/>
        </authorList>
    </citation>
    <scope>NUCLEOTIDE SEQUENCE [LARGE SCALE GENOMIC DNA]</scope>
    <source>
        <strain evidence="4 5">AB35.6</strain>
    </source>
</reference>
<gene>
    <name evidence="4" type="ORF">SAMN05443244_3375</name>
</gene>
<dbReference type="PANTHER" id="PTHR30632:SF14">
    <property type="entry name" value="TUNGSTATE_MOLYBDATE_CHROMATE-BINDING PROTEIN MODA"/>
    <property type="match status" value="1"/>
</dbReference>
<keyword evidence="2" id="KW-0479">Metal-binding</keyword>
<keyword evidence="3" id="KW-0732">Signal</keyword>
<dbReference type="InterPro" id="IPR050682">
    <property type="entry name" value="ModA/WtpA"/>
</dbReference>
<dbReference type="NCBIfam" id="TIGR01256">
    <property type="entry name" value="modA"/>
    <property type="match status" value="1"/>
</dbReference>
<dbReference type="PANTHER" id="PTHR30632">
    <property type="entry name" value="MOLYBDATE-BINDING PERIPLASMIC PROTEIN"/>
    <property type="match status" value="1"/>
</dbReference>
<dbReference type="GO" id="GO:0046872">
    <property type="term" value="F:metal ion binding"/>
    <property type="evidence" value="ECO:0007669"/>
    <property type="project" value="UniProtKB-KW"/>
</dbReference>
<dbReference type="AlphaFoldDB" id="A0A1H4S8C0"/>
<sequence>MTLGYRTVKNTAARAGQQLATWPGVTRLAVETWITQTSNPARDAGHKIAPAGARSRRSFTAMLAAFLLTAAAPLAIHAQDNKVVTVSAAADMEPVLQVVGPIFEQKTGLKLKVSFASSATLAQQIQNGAPADIFFSADFYFAEQVVADGLTETKSPIPYAKGLLVLWTRKGSRFSPLSIDALSRKDLGPVAVANPDRAPYGRSAVIVLKRMKLWDNVAPHIVQAESVAQAGQFALSGNAELAMMSQTIAMSPAYRDKGTFVLFPFSQYPEIIQSAVILKKGANVEGAHKLLNFVLSDQVQQNLSKLGLQAVK</sequence>
<dbReference type="RefSeq" id="WP_083350589.1">
    <property type="nucleotide sequence ID" value="NZ_FNSD01000001.1"/>
</dbReference>
<dbReference type="InterPro" id="IPR005950">
    <property type="entry name" value="ModA"/>
</dbReference>
<proteinExistence type="inferred from homology"/>
<organism evidence="4 5">
    <name type="scientific">Terriglobus roseus</name>
    <dbReference type="NCBI Taxonomy" id="392734"/>
    <lineage>
        <taxon>Bacteria</taxon>
        <taxon>Pseudomonadati</taxon>
        <taxon>Acidobacteriota</taxon>
        <taxon>Terriglobia</taxon>
        <taxon>Terriglobales</taxon>
        <taxon>Acidobacteriaceae</taxon>
        <taxon>Terriglobus</taxon>
    </lineage>
</organism>
<comment type="similarity">
    <text evidence="1">Belongs to the bacterial solute-binding protein ModA family.</text>
</comment>
<dbReference type="SUPFAM" id="SSF53850">
    <property type="entry name" value="Periplasmic binding protein-like II"/>
    <property type="match status" value="1"/>
</dbReference>
<evidence type="ECO:0000256" key="3">
    <source>
        <dbReference type="ARBA" id="ARBA00022729"/>
    </source>
</evidence>
<dbReference type="GO" id="GO:0015689">
    <property type="term" value="P:molybdate ion transport"/>
    <property type="evidence" value="ECO:0007669"/>
    <property type="project" value="InterPro"/>
</dbReference>
<evidence type="ECO:0000313" key="4">
    <source>
        <dbReference type="EMBL" id="SEC40362.1"/>
    </source>
</evidence>
<dbReference type="Gene3D" id="3.40.190.10">
    <property type="entry name" value="Periplasmic binding protein-like II"/>
    <property type="match status" value="2"/>
</dbReference>
<accession>A0A1H4S8C0</accession>
<dbReference type="Pfam" id="PF13531">
    <property type="entry name" value="SBP_bac_11"/>
    <property type="match status" value="1"/>
</dbReference>
<evidence type="ECO:0000256" key="1">
    <source>
        <dbReference type="ARBA" id="ARBA00009175"/>
    </source>
</evidence>
<dbReference type="InterPro" id="IPR044084">
    <property type="entry name" value="AvModA-like_subst-bd"/>
</dbReference>